<protein>
    <submittedName>
        <fullName evidence="2">DUF2254 domain-containing protein</fullName>
    </submittedName>
</protein>
<proteinExistence type="predicted"/>
<keyword evidence="1" id="KW-1133">Transmembrane helix</keyword>
<sequence>MKARLRKLLIAISETFWLVPAAMTLLGISLAIAFVQIDAAGLLPPWLLNSPLLYSGGGTGARILLGAVASSTIGVAGTVFSITIAALSLAAGQMGPRLLRNFVKDRGNQLTLGVFLATFSYALMVLRTVRTQGDGAFVPHLSLSFGILLAIVSVGTLIYFVGHMAGRINVDTVIGLVSEDVRTAIDRLTLDTRQPAPPPIEIWRDAVPVCDDRSGYLQQFDSAGLAGWAKENDVIIHLLVRPGDYVFPGAPIALVRPQTDGCEDAIRAATALGGQRGSASDLEFPIRQLVEVAVRALSPGINDPHTAISVIDRLGAALCDMVPRHLSTGLTLIDGRLVLVTPAITYDGLVDAMFHMIRQNGVGSTAVLIRVLEVLTAVMSCETDIMRQRTLRRHADLVLAEARQIGSQADRDTLDLRHKAFMVMMERGPVGHLFVKSAGDDKDA</sequence>
<keyword evidence="1" id="KW-0472">Membrane</keyword>
<dbReference type="RefSeq" id="WP_176952612.1">
    <property type="nucleotide sequence ID" value="NZ_JABXYK010000039.1"/>
</dbReference>
<dbReference type="Pfam" id="PF10011">
    <property type="entry name" value="DUF2254"/>
    <property type="match status" value="1"/>
</dbReference>
<reference evidence="2 3" key="1">
    <citation type="submission" date="2020-06" db="EMBL/GenBank/DDBJ databases">
        <title>Rhizobium sp.nov. isolated from the tomato plant.</title>
        <authorList>
            <person name="Thin K.K."/>
            <person name="Zhang X."/>
            <person name="He S."/>
        </authorList>
    </citation>
    <scope>NUCLEOTIDE SEQUENCE [LARGE SCALE GENOMIC DNA]</scope>
    <source>
        <strain evidence="2 3">DBTS2</strain>
    </source>
</reference>
<keyword evidence="1" id="KW-0812">Transmembrane</keyword>
<feature type="transmembrane region" description="Helical" evidence="1">
    <location>
        <begin position="110"/>
        <end position="129"/>
    </location>
</feature>
<feature type="transmembrane region" description="Helical" evidence="1">
    <location>
        <begin position="141"/>
        <end position="161"/>
    </location>
</feature>
<evidence type="ECO:0000313" key="2">
    <source>
        <dbReference type="EMBL" id="NVP58724.1"/>
    </source>
</evidence>
<evidence type="ECO:0000313" key="3">
    <source>
        <dbReference type="Proteomes" id="UP000659172"/>
    </source>
</evidence>
<organism evidence="2 3">
    <name type="scientific">Mycoplana rhizolycopersici</name>
    <dbReference type="NCBI Taxonomy" id="2746702"/>
    <lineage>
        <taxon>Bacteria</taxon>
        <taxon>Pseudomonadati</taxon>
        <taxon>Pseudomonadota</taxon>
        <taxon>Alphaproteobacteria</taxon>
        <taxon>Hyphomicrobiales</taxon>
        <taxon>Rhizobiaceae</taxon>
        <taxon>Mycoplana</taxon>
    </lineage>
</organism>
<feature type="transmembrane region" description="Helical" evidence="1">
    <location>
        <begin position="63"/>
        <end position="89"/>
    </location>
</feature>
<comment type="caution">
    <text evidence="2">The sequence shown here is derived from an EMBL/GenBank/DDBJ whole genome shotgun (WGS) entry which is preliminary data.</text>
</comment>
<keyword evidence="3" id="KW-1185">Reference proteome</keyword>
<gene>
    <name evidence="2" type="ORF">HV823_26270</name>
</gene>
<name>A0ABX2QQY4_9HYPH</name>
<dbReference type="EMBL" id="JABXYK010000039">
    <property type="protein sequence ID" value="NVP58724.1"/>
    <property type="molecule type" value="Genomic_DNA"/>
</dbReference>
<evidence type="ECO:0000256" key="1">
    <source>
        <dbReference type="SAM" id="Phobius"/>
    </source>
</evidence>
<dbReference type="InterPro" id="IPR018723">
    <property type="entry name" value="DUF2254_membrane"/>
</dbReference>
<accession>A0ABX2QQY4</accession>
<dbReference type="Proteomes" id="UP000659172">
    <property type="component" value="Unassembled WGS sequence"/>
</dbReference>
<feature type="transmembrane region" description="Helical" evidence="1">
    <location>
        <begin position="21"/>
        <end position="43"/>
    </location>
</feature>